<dbReference type="Proteomes" id="UP000274556">
    <property type="component" value="Unassembled WGS sequence"/>
</dbReference>
<dbReference type="InterPro" id="IPR006158">
    <property type="entry name" value="Cobalamin-bd"/>
</dbReference>
<keyword evidence="1" id="KW-0479">Metal-binding</keyword>
<evidence type="ECO:0000256" key="1">
    <source>
        <dbReference type="ARBA" id="ARBA00022723"/>
    </source>
</evidence>
<keyword evidence="5" id="KW-1185">Reference proteome</keyword>
<dbReference type="Pfam" id="PF02607">
    <property type="entry name" value="B12-binding_2"/>
    <property type="match status" value="1"/>
</dbReference>
<dbReference type="SUPFAM" id="SSF52242">
    <property type="entry name" value="Cobalamin (vitamin B12)-binding domain"/>
    <property type="match status" value="1"/>
</dbReference>
<keyword evidence="2" id="KW-0170">Cobalt</keyword>
<sequence length="364" mass="40114">MLHLDPGLPSVPRRAADSFDANTAAMAGRVSQLMAGHSRLDAFLNGLPFRLIESNHRNHAAFMSEVLRTNNLKLLADTLPWAYFAYTNQGVSVDYFAAELEIWSQVITELLPGEDAEAILPIYRWMLRVHPETVDAAAHYASEAAPVPADHAAIYVEILERLIAGDHPAVIERCRALLREGMSFSRLLQSIFYPAMVEIGVRWEQGRLSVLMEHQATAMVYRILSALYYEQPFPSERRGRVLVASVTDEFHELGAWMVTTCLDLDGWNVTYLPRDCPLEQVVTAAVERTPAFVALSVGMPGHVQSARETVSALREALGPGSPTKILVGGRAFNKAPSLVESVGADLFLTDCEAAVAWARTLEAT</sequence>
<dbReference type="InterPro" id="IPR003759">
    <property type="entry name" value="Cbl-bd_cap"/>
</dbReference>
<evidence type="ECO:0000313" key="5">
    <source>
        <dbReference type="Proteomes" id="UP000274556"/>
    </source>
</evidence>
<dbReference type="GO" id="GO:0046653">
    <property type="term" value="P:tetrahydrofolate metabolic process"/>
    <property type="evidence" value="ECO:0007669"/>
    <property type="project" value="TreeGrafter"/>
</dbReference>
<accession>A0A495V2R7</accession>
<dbReference type="Gene3D" id="1.10.1240.10">
    <property type="entry name" value="Methionine synthase domain"/>
    <property type="match status" value="1"/>
</dbReference>
<evidence type="ECO:0000313" key="4">
    <source>
        <dbReference type="EMBL" id="RKT42863.1"/>
    </source>
</evidence>
<dbReference type="GO" id="GO:0008705">
    <property type="term" value="F:methionine synthase activity"/>
    <property type="evidence" value="ECO:0007669"/>
    <property type="project" value="TreeGrafter"/>
</dbReference>
<proteinExistence type="predicted"/>
<dbReference type="GO" id="GO:0031419">
    <property type="term" value="F:cobalamin binding"/>
    <property type="evidence" value="ECO:0007669"/>
    <property type="project" value="InterPro"/>
</dbReference>
<dbReference type="PANTHER" id="PTHR45833">
    <property type="entry name" value="METHIONINE SYNTHASE"/>
    <property type="match status" value="1"/>
</dbReference>
<dbReference type="EMBL" id="RBXL01000001">
    <property type="protein sequence ID" value="RKT42863.1"/>
    <property type="molecule type" value="Genomic_DNA"/>
</dbReference>
<evidence type="ECO:0000256" key="2">
    <source>
        <dbReference type="ARBA" id="ARBA00023285"/>
    </source>
</evidence>
<reference evidence="4 5" key="1">
    <citation type="submission" date="2018-10" db="EMBL/GenBank/DDBJ databases">
        <title>Genomic Encyclopedia of Archaeal and Bacterial Type Strains, Phase II (KMG-II): from individual species to whole genera.</title>
        <authorList>
            <person name="Goeker M."/>
        </authorList>
    </citation>
    <scope>NUCLEOTIDE SEQUENCE [LARGE SCALE GENOMIC DNA]</scope>
    <source>
        <strain evidence="4 5">DSM 235</strain>
    </source>
</reference>
<dbReference type="Gene3D" id="3.40.50.280">
    <property type="entry name" value="Cobalamin-binding domain"/>
    <property type="match status" value="1"/>
</dbReference>
<dbReference type="GO" id="GO:0046872">
    <property type="term" value="F:metal ion binding"/>
    <property type="evidence" value="ECO:0007669"/>
    <property type="project" value="UniProtKB-KW"/>
</dbReference>
<evidence type="ECO:0000259" key="3">
    <source>
        <dbReference type="PROSITE" id="PS51332"/>
    </source>
</evidence>
<dbReference type="RefSeq" id="WP_245969351.1">
    <property type="nucleotide sequence ID" value="NZ_RBXL01000001.1"/>
</dbReference>
<dbReference type="GO" id="GO:0005829">
    <property type="term" value="C:cytosol"/>
    <property type="evidence" value="ECO:0007669"/>
    <property type="project" value="TreeGrafter"/>
</dbReference>
<dbReference type="Pfam" id="PF02310">
    <property type="entry name" value="B12-binding"/>
    <property type="match status" value="1"/>
</dbReference>
<comment type="caution">
    <text evidence="4">The sequence shown here is derived from an EMBL/GenBank/DDBJ whole genome shotgun (WGS) entry which is preliminary data.</text>
</comment>
<dbReference type="PANTHER" id="PTHR45833:SF1">
    <property type="entry name" value="METHIONINE SYNTHASE"/>
    <property type="match status" value="1"/>
</dbReference>
<feature type="domain" description="B12-binding" evidence="3">
    <location>
        <begin position="238"/>
        <end position="364"/>
    </location>
</feature>
<dbReference type="PROSITE" id="PS51332">
    <property type="entry name" value="B12_BINDING"/>
    <property type="match status" value="1"/>
</dbReference>
<name>A0A495V2R7_9GAMM</name>
<dbReference type="GO" id="GO:0050667">
    <property type="term" value="P:homocysteine metabolic process"/>
    <property type="evidence" value="ECO:0007669"/>
    <property type="project" value="TreeGrafter"/>
</dbReference>
<dbReference type="InterPro" id="IPR050554">
    <property type="entry name" value="Met_Synthase/Corrinoid"/>
</dbReference>
<gene>
    <name evidence="4" type="ORF">BDD21_0159</name>
</gene>
<protein>
    <submittedName>
        <fullName evidence="4">Methanogenic corrinoid protein MtbC1</fullName>
    </submittedName>
</protein>
<organism evidence="4 5">
    <name type="scientific">Thiocapsa rosea</name>
    <dbReference type="NCBI Taxonomy" id="69360"/>
    <lineage>
        <taxon>Bacteria</taxon>
        <taxon>Pseudomonadati</taxon>
        <taxon>Pseudomonadota</taxon>
        <taxon>Gammaproteobacteria</taxon>
        <taxon>Chromatiales</taxon>
        <taxon>Chromatiaceae</taxon>
        <taxon>Thiocapsa</taxon>
    </lineage>
</organism>
<dbReference type="InterPro" id="IPR036594">
    <property type="entry name" value="Meth_synthase_dom"/>
</dbReference>
<dbReference type="InterPro" id="IPR036724">
    <property type="entry name" value="Cobalamin-bd_sf"/>
</dbReference>
<dbReference type="AlphaFoldDB" id="A0A495V2R7"/>